<dbReference type="PANTHER" id="PTHR38460">
    <property type="entry name" value="TAUTOMERASE YOLI-RELATED"/>
    <property type="match status" value="1"/>
</dbReference>
<organism evidence="1 2">
    <name type="scientific">Methylopila turkensis</name>
    <dbReference type="NCBI Taxonomy" id="1437816"/>
    <lineage>
        <taxon>Bacteria</taxon>
        <taxon>Pseudomonadati</taxon>
        <taxon>Pseudomonadota</taxon>
        <taxon>Alphaproteobacteria</taxon>
        <taxon>Hyphomicrobiales</taxon>
        <taxon>Methylopilaceae</taxon>
        <taxon>Methylopila</taxon>
    </lineage>
</organism>
<dbReference type="InterPro" id="IPR014347">
    <property type="entry name" value="Tautomerase/MIF_sf"/>
</dbReference>
<reference evidence="1" key="2">
    <citation type="submission" date="2023-01" db="EMBL/GenBank/DDBJ databases">
        <authorList>
            <person name="Sun Q."/>
            <person name="Evtushenko L."/>
        </authorList>
    </citation>
    <scope>NUCLEOTIDE SEQUENCE</scope>
    <source>
        <strain evidence="1">VKM B-2748</strain>
    </source>
</reference>
<evidence type="ECO:0000313" key="1">
    <source>
        <dbReference type="EMBL" id="GLK80959.1"/>
    </source>
</evidence>
<evidence type="ECO:0000313" key="2">
    <source>
        <dbReference type="Proteomes" id="UP001143309"/>
    </source>
</evidence>
<reference evidence="1" key="1">
    <citation type="journal article" date="2014" name="Int. J. Syst. Evol. Microbiol.">
        <title>Complete genome sequence of Corynebacterium casei LMG S-19264T (=DSM 44701T), isolated from a smear-ripened cheese.</title>
        <authorList>
            <consortium name="US DOE Joint Genome Institute (JGI-PGF)"/>
            <person name="Walter F."/>
            <person name="Albersmeier A."/>
            <person name="Kalinowski J."/>
            <person name="Ruckert C."/>
        </authorList>
    </citation>
    <scope>NUCLEOTIDE SEQUENCE</scope>
    <source>
        <strain evidence="1">VKM B-2748</strain>
    </source>
</reference>
<dbReference type="AlphaFoldDB" id="A0A9W6JSF4"/>
<comment type="caution">
    <text evidence="1">The sequence shown here is derived from an EMBL/GenBank/DDBJ whole genome shotgun (WGS) entry which is preliminary data.</text>
</comment>
<dbReference type="SUPFAM" id="SSF55331">
    <property type="entry name" value="Tautomerase/MIF"/>
    <property type="match status" value="1"/>
</dbReference>
<dbReference type="Proteomes" id="UP001143309">
    <property type="component" value="Unassembled WGS sequence"/>
</dbReference>
<name>A0A9W6JSF4_9HYPH</name>
<dbReference type="EMBL" id="BSFL01000003">
    <property type="protein sequence ID" value="GLK80959.1"/>
    <property type="molecule type" value="Genomic_DNA"/>
</dbReference>
<dbReference type="InterPro" id="IPR037479">
    <property type="entry name" value="Tauto_MSAD"/>
</dbReference>
<accession>A0A9W6JSF4</accession>
<gene>
    <name evidence="1" type="ORF">GCM10008174_27000</name>
</gene>
<sequence length="126" mass="14105">MPLVRISLLKGRSAAAKRAIADGVYDALREVFSVPQDDKFVVFHEHEADGFIFEPSYLGVAHDDGLVILQIAISDGRTVELKQAFYRSVVERLQADPGVEPRNVFINLIEVRKENWSFGDGVAQYV</sequence>
<dbReference type="Pfam" id="PF14552">
    <property type="entry name" value="Tautomerase_2"/>
    <property type="match status" value="1"/>
</dbReference>
<dbReference type="PANTHER" id="PTHR38460:SF1">
    <property type="entry name" value="TAUTOMERASE YOLI-RELATED"/>
    <property type="match status" value="1"/>
</dbReference>
<protein>
    <submittedName>
        <fullName evidence="1">4-oxalocrotonate tautomerase</fullName>
    </submittedName>
</protein>
<proteinExistence type="predicted"/>
<keyword evidence="2" id="KW-1185">Reference proteome</keyword>
<dbReference type="RefSeq" id="WP_271201437.1">
    <property type="nucleotide sequence ID" value="NZ_BSFL01000003.1"/>
</dbReference>
<dbReference type="Gene3D" id="3.30.429.10">
    <property type="entry name" value="Macrophage Migration Inhibitory Factor"/>
    <property type="match status" value="1"/>
</dbReference>